<reference evidence="5" key="1">
    <citation type="submission" date="2008-04" db="EMBL/GenBank/DDBJ databases">
        <title>Complete sequence of chromosome of Nostoc punctiforme ATCC 29133.</title>
        <authorList>
            <consortium name="US DOE Joint Genome Institute"/>
            <person name="Copeland A."/>
            <person name="Lucas S."/>
            <person name="Lapidus A."/>
            <person name="Glavina del Rio T."/>
            <person name="Dalin E."/>
            <person name="Tice H."/>
            <person name="Pitluck S."/>
            <person name="Chain P."/>
            <person name="Malfatti S."/>
            <person name="Shin M."/>
            <person name="Vergez L."/>
            <person name="Schmutz J."/>
            <person name="Larimer F."/>
            <person name="Land M."/>
            <person name="Hauser L."/>
            <person name="Kyrpides N."/>
            <person name="Kim E."/>
            <person name="Meeks J.C."/>
            <person name="Elhai J."/>
            <person name="Campbell E.L."/>
            <person name="Thiel T."/>
            <person name="Longmire J."/>
            <person name="Potts M."/>
            <person name="Atlas R."/>
        </authorList>
    </citation>
    <scope>NUCLEOTIDE SEQUENCE [LARGE SCALE GENOMIC DNA]</scope>
    <source>
        <strain evidence="5">ATCC 29133 / PCC 73102</strain>
    </source>
</reference>
<dbReference type="Gene3D" id="3.30.200.20">
    <property type="entry name" value="Phosphorylase Kinase, domain 1"/>
    <property type="match status" value="1"/>
</dbReference>
<evidence type="ECO:0000313" key="4">
    <source>
        <dbReference type="EMBL" id="ACC79834.1"/>
    </source>
</evidence>
<dbReference type="GO" id="GO:0005524">
    <property type="term" value="F:ATP binding"/>
    <property type="evidence" value="ECO:0007669"/>
    <property type="project" value="InterPro"/>
</dbReference>
<dbReference type="HOGENOM" id="CLU_375459_0_0_3"/>
<feature type="transmembrane region" description="Helical" evidence="2">
    <location>
        <begin position="343"/>
        <end position="363"/>
    </location>
</feature>
<proteinExistence type="predicted"/>
<dbReference type="Gene3D" id="1.10.510.10">
    <property type="entry name" value="Transferase(Phosphotransferase) domain 1"/>
    <property type="match status" value="1"/>
</dbReference>
<dbReference type="AlphaFoldDB" id="B2IW89"/>
<dbReference type="PANTHER" id="PTHR30570:SF1">
    <property type="entry name" value="PHOSPHATE-BINDING PROTEIN PSTS"/>
    <property type="match status" value="1"/>
</dbReference>
<dbReference type="InterPro" id="IPR011009">
    <property type="entry name" value="Kinase-like_dom_sf"/>
</dbReference>
<keyword evidence="2" id="KW-0472">Membrane</keyword>
<sequence>MPSFESFYQEYPCSYNSPLSCDRPFQTAQQIKGAKFCLECGFPATLPQEAEIKGSQGTYQIASFIGVRGLGRLYSGIQLKDKQPVIIKEYLLPNRCFNESETLKRKETFKRVGGVSLADSRIQNFRLVETKEAIADEKGERCYLITQGIESSQTLGKYLIEKGAMTSPDVREVLNQGLQTLQFLHTQKLRFPSNQVQLGITHGNISLDSTLIKLENNQKFSIYFCDLATWENLFIPPIIPQPAPARPEQDLESLGLLAFYLWTGRTTNFLSNQPLDPRDNQQWPDTDSHLKQFIYRLIGLETPFENAETARQALLQLPKENRGKSSVSSPGSQAIEKRLPMPLILIVILALLLLGGGILYWLLGKKTDSPNQYILWSRLVRNFSEVPNVPAGQFAYTGEKDSTWSYILTQSVENSRLGELLTRPKPDATATFNYEPVLSSNVKNPIKSIEEVETNKKDFAITSLVENITDKLSKKQVAYDGLLVFVAFNKRDSNLANALGGQISLEQLRQIYTGKITNWQQISPKLPNLAVKPFAPTEPEAISKFKDIVLKNVFQDEALFEDTVKNTKIDTTKTQNQIRSETLEGRTTGIISFGIISKTSSQCTGYPLAIADGKKSAIQPLFQRRDRRSINPSDDLCQHDDYYVDVTTFQSYPLGYPIFVVYPKDTSRLPGGSTFAQMLTTRQGQCLLSKVGLVALQPMPDDINSYACKSVPQS</sequence>
<dbReference type="Gene3D" id="3.40.190.10">
    <property type="entry name" value="Periplasmic binding protein-like II"/>
    <property type="match status" value="2"/>
</dbReference>
<dbReference type="Pfam" id="PF12849">
    <property type="entry name" value="PBP_like_2"/>
    <property type="match status" value="1"/>
</dbReference>
<keyword evidence="1" id="KW-0732">Signal</keyword>
<protein>
    <submittedName>
        <fullName evidence="4">Putative serine/threonine kinase</fullName>
    </submittedName>
</protein>
<name>B2IW89_NOSP7</name>
<reference evidence="4 5" key="2">
    <citation type="journal article" date="2013" name="Plant Physiol.">
        <title>A Nostoc punctiforme Sugar Transporter Necessary to Establish a Cyanobacterium-Plant Symbiosis.</title>
        <authorList>
            <person name="Ekman M."/>
            <person name="Picossi S."/>
            <person name="Campbell E.L."/>
            <person name="Meeks J.C."/>
            <person name="Flores E."/>
        </authorList>
    </citation>
    <scope>NUCLEOTIDE SEQUENCE [LARGE SCALE GENOMIC DNA]</scope>
    <source>
        <strain evidence="5">ATCC 29133 / PCC 73102</strain>
    </source>
</reference>
<dbReference type="InterPro" id="IPR024370">
    <property type="entry name" value="PBP_domain"/>
</dbReference>
<dbReference type="EMBL" id="CP001037">
    <property type="protein sequence ID" value="ACC79834.1"/>
    <property type="molecule type" value="Genomic_DNA"/>
</dbReference>
<dbReference type="OrthoDB" id="507876at2"/>
<dbReference type="eggNOG" id="COG0515">
    <property type="taxonomic scope" value="Bacteria"/>
</dbReference>
<keyword evidence="2" id="KW-0812">Transmembrane</keyword>
<dbReference type="PhylomeDB" id="B2IW89"/>
<keyword evidence="4" id="KW-0808">Transferase</keyword>
<feature type="domain" description="Protein kinase" evidence="3">
    <location>
        <begin position="59"/>
        <end position="483"/>
    </location>
</feature>
<dbReference type="PROSITE" id="PS50011">
    <property type="entry name" value="PROTEIN_KINASE_DOM"/>
    <property type="match status" value="1"/>
</dbReference>
<dbReference type="GO" id="GO:0004672">
    <property type="term" value="F:protein kinase activity"/>
    <property type="evidence" value="ECO:0007669"/>
    <property type="project" value="InterPro"/>
</dbReference>
<evidence type="ECO:0000259" key="3">
    <source>
        <dbReference type="PROSITE" id="PS50011"/>
    </source>
</evidence>
<evidence type="ECO:0000256" key="1">
    <source>
        <dbReference type="ARBA" id="ARBA00022729"/>
    </source>
</evidence>
<dbReference type="InterPro" id="IPR000719">
    <property type="entry name" value="Prot_kinase_dom"/>
</dbReference>
<keyword evidence="2" id="KW-1133">Transmembrane helix</keyword>
<dbReference type="RefSeq" id="WP_012407855.1">
    <property type="nucleotide sequence ID" value="NC_010628.1"/>
</dbReference>
<keyword evidence="4" id="KW-0418">Kinase</keyword>
<accession>B2IW89</accession>
<dbReference type="KEGG" id="npu:Npun_R1108"/>
<dbReference type="eggNOG" id="COG0226">
    <property type="taxonomic scope" value="Bacteria"/>
</dbReference>
<dbReference type="InterPro" id="IPR050811">
    <property type="entry name" value="Phosphate_ABC_transporter"/>
</dbReference>
<dbReference type="EnsemblBacteria" id="ACC79834">
    <property type="protein sequence ID" value="ACC79834"/>
    <property type="gene ID" value="Npun_R1108"/>
</dbReference>
<gene>
    <name evidence="4" type="ordered locus">Npun_R1108</name>
</gene>
<dbReference type="SUPFAM" id="SSF56112">
    <property type="entry name" value="Protein kinase-like (PK-like)"/>
    <property type="match status" value="1"/>
</dbReference>
<dbReference type="Proteomes" id="UP000001191">
    <property type="component" value="Chromosome"/>
</dbReference>
<dbReference type="PANTHER" id="PTHR30570">
    <property type="entry name" value="PERIPLASMIC PHOSPHATE BINDING COMPONENT OF PHOSPHATE ABC TRANSPORTER"/>
    <property type="match status" value="1"/>
</dbReference>
<dbReference type="STRING" id="63737.Npun_R1108"/>
<organism evidence="4 5">
    <name type="scientific">Nostoc punctiforme (strain ATCC 29133 / PCC 73102)</name>
    <dbReference type="NCBI Taxonomy" id="63737"/>
    <lineage>
        <taxon>Bacteria</taxon>
        <taxon>Bacillati</taxon>
        <taxon>Cyanobacteriota</taxon>
        <taxon>Cyanophyceae</taxon>
        <taxon>Nostocales</taxon>
        <taxon>Nostocaceae</taxon>
        <taxon>Nostoc</taxon>
    </lineage>
</organism>
<dbReference type="SUPFAM" id="SSF53850">
    <property type="entry name" value="Periplasmic binding protein-like II"/>
    <property type="match status" value="1"/>
</dbReference>
<evidence type="ECO:0000256" key="2">
    <source>
        <dbReference type="SAM" id="Phobius"/>
    </source>
</evidence>
<evidence type="ECO:0000313" key="5">
    <source>
        <dbReference type="Proteomes" id="UP000001191"/>
    </source>
</evidence>
<keyword evidence="5" id="KW-1185">Reference proteome</keyword>